<proteinExistence type="predicted"/>
<dbReference type="EMBL" id="LAZR01043905">
    <property type="protein sequence ID" value="KKL05966.1"/>
    <property type="molecule type" value="Genomic_DNA"/>
</dbReference>
<sequence length="178" mass="18612">SIAPAPDTVLDENSVHHRLGDLNGIHVTKSLKLNGNGLTTTDIFAVTGIVRVLLIEAYCIAVADATTLTGFKFQLWDGTAAVDITTGVSASGILVDAVIFKEGLVGVAAVLLNPTVGIVRDAPANKLSYEPFWVVKKTGAATTIRVSYTGDVSTDVDMTFEIHYVPVAEDAVSNIGAA</sequence>
<protein>
    <submittedName>
        <fullName evidence="1">Uncharacterized protein</fullName>
    </submittedName>
</protein>
<organism evidence="1">
    <name type="scientific">marine sediment metagenome</name>
    <dbReference type="NCBI Taxonomy" id="412755"/>
    <lineage>
        <taxon>unclassified sequences</taxon>
        <taxon>metagenomes</taxon>
        <taxon>ecological metagenomes</taxon>
    </lineage>
</organism>
<reference evidence="1" key="1">
    <citation type="journal article" date="2015" name="Nature">
        <title>Complex archaea that bridge the gap between prokaryotes and eukaryotes.</title>
        <authorList>
            <person name="Spang A."/>
            <person name="Saw J.H."/>
            <person name="Jorgensen S.L."/>
            <person name="Zaremba-Niedzwiedzka K."/>
            <person name="Martijn J."/>
            <person name="Lind A.E."/>
            <person name="van Eijk R."/>
            <person name="Schleper C."/>
            <person name="Guy L."/>
            <person name="Ettema T.J."/>
        </authorList>
    </citation>
    <scope>NUCLEOTIDE SEQUENCE</scope>
</reference>
<dbReference type="AlphaFoldDB" id="A0A0F9CJS6"/>
<comment type="caution">
    <text evidence="1">The sequence shown here is derived from an EMBL/GenBank/DDBJ whole genome shotgun (WGS) entry which is preliminary data.</text>
</comment>
<evidence type="ECO:0000313" key="1">
    <source>
        <dbReference type="EMBL" id="KKL05966.1"/>
    </source>
</evidence>
<accession>A0A0F9CJS6</accession>
<name>A0A0F9CJS6_9ZZZZ</name>
<feature type="non-terminal residue" evidence="1">
    <location>
        <position position="1"/>
    </location>
</feature>
<gene>
    <name evidence="1" type="ORF">LCGC14_2600730</name>
</gene>